<dbReference type="STRING" id="616991.GCA_000733925_04400"/>
<name>A0A221UTT4_9FLAO</name>
<gene>
    <name evidence="2" type="ORF">AREALGSMS7_01282</name>
</gene>
<protein>
    <submittedName>
        <fullName evidence="2">Uncharacterized protein</fullName>
    </submittedName>
</protein>
<proteinExistence type="predicted"/>
<keyword evidence="1" id="KW-0812">Transmembrane</keyword>
<feature type="transmembrane region" description="Helical" evidence="1">
    <location>
        <begin position="5"/>
        <end position="28"/>
    </location>
</feature>
<dbReference type="KEGG" id="aalg:AREALGSMS7_01282"/>
<dbReference type="eggNOG" id="ENOG50317UM">
    <property type="taxonomic scope" value="Bacteria"/>
</dbReference>
<evidence type="ECO:0000313" key="3">
    <source>
        <dbReference type="Proteomes" id="UP000204551"/>
    </source>
</evidence>
<keyword evidence="1" id="KW-0472">Membrane</keyword>
<dbReference type="RefSeq" id="WP_093977686.1">
    <property type="nucleotide sequence ID" value="NZ_CP022515.1"/>
</dbReference>
<accession>A0A221UTT4</accession>
<dbReference type="AlphaFoldDB" id="A0A221UTT4"/>
<feature type="transmembrane region" description="Helical" evidence="1">
    <location>
        <begin position="40"/>
        <end position="57"/>
    </location>
</feature>
<evidence type="ECO:0000313" key="2">
    <source>
        <dbReference type="EMBL" id="ASO04755.1"/>
    </source>
</evidence>
<sequence length="127" mass="14234">MKTTLIIATILAILIGILSVISGSMVLLGLRSVDYKVLDWLVVYNLTLGIISILVAYQIGKQHIRSKLMIMTILLLHFLVLVYLYFFNDMVADESIKAMAFRVGIWVAILILALLNHTKSLSNKIKS</sequence>
<organism evidence="2 3">
    <name type="scientific">Arenibacter algicola</name>
    <dbReference type="NCBI Taxonomy" id="616991"/>
    <lineage>
        <taxon>Bacteria</taxon>
        <taxon>Pseudomonadati</taxon>
        <taxon>Bacteroidota</taxon>
        <taxon>Flavobacteriia</taxon>
        <taxon>Flavobacteriales</taxon>
        <taxon>Flavobacteriaceae</taxon>
        <taxon>Arenibacter</taxon>
    </lineage>
</organism>
<feature type="transmembrane region" description="Helical" evidence="1">
    <location>
        <begin position="99"/>
        <end position="117"/>
    </location>
</feature>
<evidence type="ECO:0000256" key="1">
    <source>
        <dbReference type="SAM" id="Phobius"/>
    </source>
</evidence>
<dbReference type="EMBL" id="CP022515">
    <property type="protein sequence ID" value="ASO04755.1"/>
    <property type="molecule type" value="Genomic_DNA"/>
</dbReference>
<dbReference type="Proteomes" id="UP000204551">
    <property type="component" value="Chromosome"/>
</dbReference>
<feature type="transmembrane region" description="Helical" evidence="1">
    <location>
        <begin position="69"/>
        <end position="87"/>
    </location>
</feature>
<keyword evidence="1" id="KW-1133">Transmembrane helix</keyword>
<reference evidence="2 3" key="1">
    <citation type="submission" date="2017-07" db="EMBL/GenBank/DDBJ databases">
        <title>Genome Sequence of Arenibacter algicola Strain SMS7 Isolated from a culture of the Diatom Skeletonema marinoi.</title>
        <authorList>
            <person name="Topel M."/>
            <person name="Pinder M.I.M."/>
            <person name="Johansson O.N."/>
            <person name="Kourtchenko O."/>
            <person name="Godhe A."/>
            <person name="Clarke A.K."/>
        </authorList>
    </citation>
    <scope>NUCLEOTIDE SEQUENCE [LARGE SCALE GENOMIC DNA]</scope>
    <source>
        <strain evidence="2 3">SMS7</strain>
    </source>
</reference>